<dbReference type="AlphaFoldDB" id="A0A7L4KNG0"/>
<comment type="subunit">
    <text evidence="22">Interacts with CDC5L. Part of the spliceosome.</text>
</comment>
<evidence type="ECO:0000256" key="16">
    <source>
        <dbReference type="ARBA" id="ARBA00023015"/>
    </source>
</evidence>
<dbReference type="InterPro" id="IPR010666">
    <property type="entry name" value="Znf_GRF"/>
</dbReference>
<feature type="region of interest" description="Disordered" evidence="26">
    <location>
        <begin position="164"/>
        <end position="399"/>
    </location>
</feature>
<evidence type="ECO:0000256" key="23">
    <source>
        <dbReference type="ARBA" id="ARBA00070113"/>
    </source>
</evidence>
<dbReference type="PROSITE" id="PS51192">
    <property type="entry name" value="HELICASE_ATP_BIND_1"/>
    <property type="match status" value="1"/>
</dbReference>
<dbReference type="SUPFAM" id="SSF52540">
    <property type="entry name" value="P-loop containing nucleoside triphosphate hydrolases"/>
    <property type="match status" value="2"/>
</dbReference>
<dbReference type="GO" id="GO:0006353">
    <property type="term" value="P:DNA-templated transcription termination"/>
    <property type="evidence" value="ECO:0007669"/>
    <property type="project" value="UniProtKB-KW"/>
</dbReference>
<keyword evidence="10" id="KW-0547">Nucleotide-binding</keyword>
<name>A0A7L4KNG0_9CORV</name>
<keyword evidence="9" id="KW-0747">Spliceosome</keyword>
<feature type="compositionally biased region" description="Basic and acidic residues" evidence="26">
    <location>
        <begin position="710"/>
        <end position="726"/>
    </location>
</feature>
<comment type="caution">
    <text evidence="29">The sequence shown here is derived from an EMBL/GenBank/DDBJ whole genome shotgun (WGS) entry which is preliminary data.</text>
</comment>
<evidence type="ECO:0000256" key="14">
    <source>
        <dbReference type="ARBA" id="ARBA00022833"/>
    </source>
</evidence>
<comment type="subcellular location">
    <subcellularLocation>
        <location evidence="2">Cytoplasm</location>
    </subcellularLocation>
    <subcellularLocation>
        <location evidence="1">Nucleus</location>
    </subcellularLocation>
</comment>
<keyword evidence="30" id="KW-1185">Reference proteome</keyword>
<dbReference type="EMBL" id="VWPU01003129">
    <property type="protein sequence ID" value="NXY54428.1"/>
    <property type="molecule type" value="Genomic_DNA"/>
</dbReference>
<dbReference type="PANTHER" id="PTHR45626">
    <property type="entry name" value="TRANSCRIPTION TERMINATION FACTOR 2-RELATED"/>
    <property type="match status" value="1"/>
</dbReference>
<keyword evidence="12" id="KW-0378">Hydrolase</keyword>
<dbReference type="Proteomes" id="UP000576729">
    <property type="component" value="Unassembled WGS sequence"/>
</dbReference>
<evidence type="ECO:0000256" key="3">
    <source>
        <dbReference type="ARBA" id="ARBA00007025"/>
    </source>
</evidence>
<evidence type="ECO:0000256" key="12">
    <source>
        <dbReference type="ARBA" id="ARBA00022801"/>
    </source>
</evidence>
<keyword evidence="19" id="KW-0508">mRNA splicing</keyword>
<gene>
    <name evidence="29" type="primary">Ttf2</name>
    <name evidence="29" type="ORF">CALWIL_R02202</name>
</gene>
<evidence type="ECO:0000256" key="5">
    <source>
        <dbReference type="ARBA" id="ARBA00022490"/>
    </source>
</evidence>
<dbReference type="GO" id="GO:0006397">
    <property type="term" value="P:mRNA processing"/>
    <property type="evidence" value="ECO:0007669"/>
    <property type="project" value="UniProtKB-KW"/>
</dbReference>
<feature type="compositionally biased region" description="Basic and acidic residues" evidence="26">
    <location>
        <begin position="216"/>
        <end position="248"/>
    </location>
</feature>
<protein>
    <recommendedName>
        <fullName evidence="23">Transcription termination factor 2</fullName>
    </recommendedName>
    <alternativeName>
        <fullName evidence="25">RNA polymerase II termination factor</fullName>
    </alternativeName>
    <alternativeName>
        <fullName evidence="24">Transcription release factor 2</fullName>
    </alternativeName>
</protein>
<evidence type="ECO:0000256" key="20">
    <source>
        <dbReference type="ARBA" id="ARBA00023242"/>
    </source>
</evidence>
<keyword evidence="16" id="KW-0805">Transcription regulation</keyword>
<dbReference type="FunFam" id="3.40.50.10810:FF:000043">
    <property type="entry name" value="Transcription termination factor 2"/>
    <property type="match status" value="1"/>
</dbReference>
<dbReference type="CDD" id="cd18793">
    <property type="entry name" value="SF2_C_SNF"/>
    <property type="match status" value="1"/>
</dbReference>
<dbReference type="SMART" id="SM00487">
    <property type="entry name" value="DEXDc"/>
    <property type="match status" value="1"/>
</dbReference>
<proteinExistence type="inferred from homology"/>
<dbReference type="Pfam" id="PF00271">
    <property type="entry name" value="Helicase_C"/>
    <property type="match status" value="1"/>
</dbReference>
<feature type="non-terminal residue" evidence="29">
    <location>
        <position position="1174"/>
    </location>
</feature>
<evidence type="ECO:0000256" key="15">
    <source>
        <dbReference type="ARBA" id="ARBA00022840"/>
    </source>
</evidence>
<keyword evidence="14" id="KW-0862">Zinc</keyword>
<dbReference type="GO" id="GO:0008270">
    <property type="term" value="F:zinc ion binding"/>
    <property type="evidence" value="ECO:0007669"/>
    <property type="project" value="UniProtKB-KW"/>
</dbReference>
<keyword evidence="11" id="KW-0863">Zinc-finger</keyword>
<feature type="region of interest" description="Disordered" evidence="26">
    <location>
        <begin position="710"/>
        <end position="729"/>
    </location>
</feature>
<evidence type="ECO:0000259" key="27">
    <source>
        <dbReference type="PROSITE" id="PS51192"/>
    </source>
</evidence>
<evidence type="ECO:0000256" key="13">
    <source>
        <dbReference type="ARBA" id="ARBA00022806"/>
    </source>
</evidence>
<dbReference type="GO" id="GO:0005681">
    <property type="term" value="C:spliceosomal complex"/>
    <property type="evidence" value="ECO:0007669"/>
    <property type="project" value="UniProtKB-KW"/>
</dbReference>
<evidence type="ECO:0000256" key="4">
    <source>
        <dbReference type="ARBA" id="ARBA00022472"/>
    </source>
</evidence>
<dbReference type="GO" id="GO:0003677">
    <property type="term" value="F:DNA binding"/>
    <property type="evidence" value="ECO:0007669"/>
    <property type="project" value="UniProtKB-KW"/>
</dbReference>
<dbReference type="InterPro" id="IPR027417">
    <property type="entry name" value="P-loop_NTPase"/>
</dbReference>
<keyword evidence="13" id="KW-0347">Helicase</keyword>
<dbReference type="GO" id="GO:0016787">
    <property type="term" value="F:hydrolase activity"/>
    <property type="evidence" value="ECO:0007669"/>
    <property type="project" value="UniProtKB-KW"/>
</dbReference>
<evidence type="ECO:0000256" key="10">
    <source>
        <dbReference type="ARBA" id="ARBA00022741"/>
    </source>
</evidence>
<dbReference type="Pfam" id="PF06839">
    <property type="entry name" value="Zn_ribbon_GRF"/>
    <property type="match status" value="1"/>
</dbReference>
<dbReference type="InterPro" id="IPR014001">
    <property type="entry name" value="Helicase_ATP-bd"/>
</dbReference>
<evidence type="ECO:0000256" key="22">
    <source>
        <dbReference type="ARBA" id="ARBA00063699"/>
    </source>
</evidence>
<keyword evidence="17" id="KW-0238">DNA-binding</keyword>
<dbReference type="CDD" id="cd18072">
    <property type="entry name" value="DEXHc_TTF2"/>
    <property type="match status" value="1"/>
</dbReference>
<feature type="compositionally biased region" description="Polar residues" evidence="26">
    <location>
        <begin position="191"/>
        <end position="209"/>
    </location>
</feature>
<evidence type="ECO:0000256" key="1">
    <source>
        <dbReference type="ARBA" id="ARBA00004123"/>
    </source>
</evidence>
<evidence type="ECO:0000256" key="21">
    <source>
        <dbReference type="ARBA" id="ARBA00055750"/>
    </source>
</evidence>
<evidence type="ECO:0000313" key="29">
    <source>
        <dbReference type="EMBL" id="NXY54428.1"/>
    </source>
</evidence>
<evidence type="ECO:0000256" key="18">
    <source>
        <dbReference type="ARBA" id="ARBA00023163"/>
    </source>
</evidence>
<feature type="region of interest" description="Disordered" evidence="26">
    <location>
        <begin position="457"/>
        <end position="499"/>
    </location>
</feature>
<feature type="compositionally biased region" description="Basic and acidic residues" evidence="26">
    <location>
        <begin position="146"/>
        <end position="156"/>
    </location>
</feature>
<feature type="region of interest" description="Disordered" evidence="26">
    <location>
        <begin position="137"/>
        <end position="156"/>
    </location>
</feature>
<evidence type="ECO:0000256" key="7">
    <source>
        <dbReference type="ARBA" id="ARBA00022664"/>
    </source>
</evidence>
<evidence type="ECO:0000256" key="9">
    <source>
        <dbReference type="ARBA" id="ARBA00022728"/>
    </source>
</evidence>
<dbReference type="SMART" id="SM00490">
    <property type="entry name" value="HELICc"/>
    <property type="match status" value="1"/>
</dbReference>
<keyword evidence="20" id="KW-0539">Nucleus</keyword>
<keyword evidence="4" id="KW-0806">Transcription termination</keyword>
<dbReference type="InterPro" id="IPR050628">
    <property type="entry name" value="SNF2_RAD54_helicase_TF"/>
</dbReference>
<feature type="compositionally biased region" description="Polar residues" evidence="26">
    <location>
        <begin position="380"/>
        <end position="390"/>
    </location>
</feature>
<evidence type="ECO:0000256" key="19">
    <source>
        <dbReference type="ARBA" id="ARBA00023187"/>
    </source>
</evidence>
<dbReference type="InterPro" id="IPR001650">
    <property type="entry name" value="Helicase_C-like"/>
</dbReference>
<dbReference type="PANTHER" id="PTHR45626:SF50">
    <property type="entry name" value="TRANSCRIPTION TERMINATION FACTOR 2"/>
    <property type="match status" value="1"/>
</dbReference>
<keyword evidence="7" id="KW-0507">mRNA processing</keyword>
<dbReference type="GO" id="GO:0006281">
    <property type="term" value="P:DNA repair"/>
    <property type="evidence" value="ECO:0007669"/>
    <property type="project" value="TreeGrafter"/>
</dbReference>
<comment type="function">
    <text evidence="21">DsDNA-dependent ATPase which acts as a transcription termination factor by coupling ATP hydrolysis with removal of RNA polymerase II from the DNA template. May contribute to mitotic transcription repression. May also be involved in pre-mRNA splicing.</text>
</comment>
<feature type="domain" description="Helicase C-terminal" evidence="28">
    <location>
        <begin position="1003"/>
        <end position="1169"/>
    </location>
</feature>
<evidence type="ECO:0000256" key="2">
    <source>
        <dbReference type="ARBA" id="ARBA00004496"/>
    </source>
</evidence>
<keyword evidence="5" id="KW-0963">Cytoplasm</keyword>
<dbReference type="Gene3D" id="3.40.50.10810">
    <property type="entry name" value="Tandem AAA-ATPase domain"/>
    <property type="match status" value="1"/>
</dbReference>
<evidence type="ECO:0000256" key="26">
    <source>
        <dbReference type="SAM" id="MobiDB-lite"/>
    </source>
</evidence>
<dbReference type="Pfam" id="PF00176">
    <property type="entry name" value="SNF2-rel_dom"/>
    <property type="match status" value="1"/>
</dbReference>
<keyword evidence="6" id="KW-0597">Phosphoprotein</keyword>
<sequence length="1174" mass="128368">TGSALLRSAGSLCFLKTGVRDGPNKGKSFYVCGTQGPAACGFVLPAPVPASHCLIHEECVVELQVLVQQPDRDEYQLFYRCLKSKLNGKKWCGSVPWQDPKATKVSKPLESQPSTAPLFNLTSQRNPFKVLDKNCAPSSWKQMKQGKGEESKAKGVKAENVSVLVSHKEKKSTSDSSIETVPLEELKNKKTPYTGSKSDPELQETTASESKLGLSENRKEKNTLSEEETRGGSGRESKKPSDCADKKPGARSKLLPLSLGKQSTSTKPPVGEQLREKSLKSCGDKETREKDCASQKNGEMKPESKEDAPSPAGAQSAVAWKHAGLRGGAEAELPKAQPGPGLPQPPAEASGSDSDEVQFVCSSSGKSKPEKSVEIPSGKSGESVQGTSLQGAAASHHIEGRQDPKVLHNHLVVQLKQKKSTLATVNIQLLPDKGERLLKQVQDLEAALTALNISTADTSEKGQDSTSSSCHEESLSNPAGRPGGTKLITPLPLQDPTAKASAGLHSHSLAAATLCSSGQSFGMSVGVQNLYGGRMTEDRIRAVHSATFEAINHLHKSLESCPIEETAAEDPSGLKVPLLPHQKQALAWLLWRESQRPCGGILADDMGLGKTLTMIALILAQKQLKTEKRKETLEIWLSKNDSPVISSHGTLVICPASLIHHWKKEIERRVAFGKLRVYLYHGPNRDKHAEVLSGYDVVVTTYSLLSKEVPTSKEEGEVPAQDHDVESGSSPCSPLLRVAWARIILDEAHNIKNPRVQTSIAVCKLRASARWAVTGTPIQNNLLDMYSLLRFLRCSPFDEYKVWKYQVDNNTRKGGERLSLLTRSLLLQRTKDQLDSAGKPLVPLPQRSTQLHQLKLTAEEQSVYNVLFARSRSTLQSYLNRQEQKNEGREYDGGNPFEKVAREFEVSQKEFIAGSQSASQVSSTVHVLSMLLRLRQCCCHLSLLKVALDQVNLNSEGLALSIEEQLGALTLSELQTPDSKSTVYLNGTAFQTDIFDITRESTKIAQLLAELKTIQNHSKPQKSVVVSQWTSMLKVVAVHLQRMGLKYATVDGSVNPKQRMDVVEEFNNNPKGPQVMLVSLLAGGVGLNLTGGNHLFLLDMHWNPALEDQACDRIYRVGQQKDVVIHRFVCEGTVEEKILQLQKRKKGLAQQVLSGKGETFTKLTLADLKILFGI</sequence>
<dbReference type="GO" id="GO:0005737">
    <property type="term" value="C:cytoplasm"/>
    <property type="evidence" value="ECO:0007669"/>
    <property type="project" value="UniProtKB-SubCell"/>
</dbReference>
<feature type="compositionally biased region" description="Basic and acidic residues" evidence="26">
    <location>
        <begin position="273"/>
        <end position="308"/>
    </location>
</feature>
<dbReference type="InterPro" id="IPR002464">
    <property type="entry name" value="DNA/RNA_helicase_DEAH_CS"/>
</dbReference>
<evidence type="ECO:0000259" key="28">
    <source>
        <dbReference type="PROSITE" id="PS51194"/>
    </source>
</evidence>
<evidence type="ECO:0000256" key="8">
    <source>
        <dbReference type="ARBA" id="ARBA00022723"/>
    </source>
</evidence>
<evidence type="ECO:0000256" key="17">
    <source>
        <dbReference type="ARBA" id="ARBA00023125"/>
    </source>
</evidence>
<dbReference type="InterPro" id="IPR038718">
    <property type="entry name" value="SNF2-like_sf"/>
</dbReference>
<feature type="non-terminal residue" evidence="29">
    <location>
        <position position="1"/>
    </location>
</feature>
<evidence type="ECO:0000256" key="24">
    <source>
        <dbReference type="ARBA" id="ARBA00079067"/>
    </source>
</evidence>
<reference evidence="29 30" key="1">
    <citation type="submission" date="2019-09" db="EMBL/GenBank/DDBJ databases">
        <title>Bird 10,000 Genomes (B10K) Project - Family phase.</title>
        <authorList>
            <person name="Zhang G."/>
        </authorList>
    </citation>
    <scope>NUCLEOTIDE SEQUENCE [LARGE SCALE GENOMIC DNA]</scope>
    <source>
        <strain evidence="29">B10K-OTA-212792</strain>
        <tissue evidence="29">Blood</tissue>
    </source>
</reference>
<dbReference type="GO" id="GO:0008094">
    <property type="term" value="F:ATP-dependent activity, acting on DNA"/>
    <property type="evidence" value="ECO:0007669"/>
    <property type="project" value="UniProtKB-ARBA"/>
</dbReference>
<dbReference type="FunFam" id="3.40.50.300:FF:001502">
    <property type="entry name" value="Transcription termination factor 2"/>
    <property type="match status" value="1"/>
</dbReference>
<evidence type="ECO:0000256" key="25">
    <source>
        <dbReference type="ARBA" id="ARBA00082628"/>
    </source>
</evidence>
<keyword evidence="15" id="KW-0067">ATP-binding</keyword>
<dbReference type="InterPro" id="IPR000330">
    <property type="entry name" value="SNF2_N"/>
</dbReference>
<dbReference type="PROSITE" id="PS51194">
    <property type="entry name" value="HELICASE_CTER"/>
    <property type="match status" value="1"/>
</dbReference>
<accession>A0A7L4KNG0</accession>
<dbReference type="GO" id="GO:0005524">
    <property type="term" value="F:ATP binding"/>
    <property type="evidence" value="ECO:0007669"/>
    <property type="project" value="UniProtKB-KW"/>
</dbReference>
<feature type="domain" description="Helicase ATP-binding" evidence="27">
    <location>
        <begin position="591"/>
        <end position="795"/>
    </location>
</feature>
<keyword evidence="18" id="KW-0804">Transcription</keyword>
<dbReference type="GO" id="GO:0008380">
    <property type="term" value="P:RNA splicing"/>
    <property type="evidence" value="ECO:0007669"/>
    <property type="project" value="UniProtKB-KW"/>
</dbReference>
<organism evidence="29 30">
    <name type="scientific">Callaeas wilsoni</name>
    <name type="common">North Island kokako</name>
    <dbReference type="NCBI Taxonomy" id="1347786"/>
    <lineage>
        <taxon>Eukaryota</taxon>
        <taxon>Metazoa</taxon>
        <taxon>Chordata</taxon>
        <taxon>Craniata</taxon>
        <taxon>Vertebrata</taxon>
        <taxon>Euteleostomi</taxon>
        <taxon>Archelosauria</taxon>
        <taxon>Archosauria</taxon>
        <taxon>Dinosauria</taxon>
        <taxon>Saurischia</taxon>
        <taxon>Theropoda</taxon>
        <taxon>Coelurosauria</taxon>
        <taxon>Aves</taxon>
        <taxon>Neognathae</taxon>
        <taxon>Neoaves</taxon>
        <taxon>Telluraves</taxon>
        <taxon>Australaves</taxon>
        <taxon>Passeriformes</taxon>
        <taxon>Corvoidea</taxon>
        <taxon>Callaeidae</taxon>
        <taxon>Callaeas</taxon>
    </lineage>
</organism>
<dbReference type="InterPro" id="IPR049730">
    <property type="entry name" value="SNF2/RAD54-like_C"/>
</dbReference>
<dbReference type="PROSITE" id="PS00690">
    <property type="entry name" value="DEAH_ATP_HELICASE"/>
    <property type="match status" value="1"/>
</dbReference>
<dbReference type="Gene3D" id="3.40.50.300">
    <property type="entry name" value="P-loop containing nucleotide triphosphate hydrolases"/>
    <property type="match status" value="1"/>
</dbReference>
<comment type="similarity">
    <text evidence="3">Belongs to the SNF2/RAD54 helicase family.</text>
</comment>
<dbReference type="GO" id="GO:0004386">
    <property type="term" value="F:helicase activity"/>
    <property type="evidence" value="ECO:0007669"/>
    <property type="project" value="UniProtKB-KW"/>
</dbReference>
<evidence type="ECO:0000313" key="30">
    <source>
        <dbReference type="Proteomes" id="UP000576729"/>
    </source>
</evidence>
<keyword evidence="8" id="KW-0479">Metal-binding</keyword>
<evidence type="ECO:0000256" key="6">
    <source>
        <dbReference type="ARBA" id="ARBA00022553"/>
    </source>
</evidence>
<evidence type="ECO:0000256" key="11">
    <source>
        <dbReference type="ARBA" id="ARBA00022771"/>
    </source>
</evidence>